<accession>A0AAD1KNU0</accession>
<evidence type="ECO:0000256" key="2">
    <source>
        <dbReference type="ARBA" id="ARBA00022741"/>
    </source>
</evidence>
<dbReference type="GO" id="GO:0004674">
    <property type="term" value="F:protein serine/threonine kinase activity"/>
    <property type="evidence" value="ECO:0007669"/>
    <property type="project" value="InterPro"/>
</dbReference>
<dbReference type="GO" id="GO:0005829">
    <property type="term" value="C:cytosol"/>
    <property type="evidence" value="ECO:0007669"/>
    <property type="project" value="TreeGrafter"/>
</dbReference>
<feature type="compositionally biased region" description="Basic and acidic residues" evidence="5">
    <location>
        <begin position="190"/>
        <end position="201"/>
    </location>
</feature>
<dbReference type="EMBL" id="AP024747">
    <property type="protein sequence ID" value="BCY24632.1"/>
    <property type="molecule type" value="Genomic_DNA"/>
</dbReference>
<keyword evidence="1" id="KW-0808">Transferase</keyword>
<feature type="domain" description="Protein kinase" evidence="6">
    <location>
        <begin position="1"/>
        <end position="201"/>
    </location>
</feature>
<protein>
    <recommendedName>
        <fullName evidence="6">Protein kinase domain-containing protein</fullName>
    </recommendedName>
</protein>
<dbReference type="Proteomes" id="UP000825072">
    <property type="component" value="Chromosome 1"/>
</dbReference>
<dbReference type="InterPro" id="IPR011009">
    <property type="entry name" value="Kinase-like_dom_sf"/>
</dbReference>
<dbReference type="InterPro" id="IPR008271">
    <property type="entry name" value="Ser/Thr_kinase_AS"/>
</dbReference>
<name>A0AAD1KNU0_9ACTN</name>
<evidence type="ECO:0000256" key="3">
    <source>
        <dbReference type="ARBA" id="ARBA00022777"/>
    </source>
</evidence>
<dbReference type="InterPro" id="IPR000719">
    <property type="entry name" value="Prot_kinase_dom"/>
</dbReference>
<dbReference type="PANTHER" id="PTHR24348">
    <property type="entry name" value="SERINE/THREONINE-PROTEIN KINASE UNC-51-RELATED"/>
    <property type="match status" value="1"/>
</dbReference>
<dbReference type="PROSITE" id="PS50011">
    <property type="entry name" value="PROTEIN_KINASE_DOM"/>
    <property type="match status" value="1"/>
</dbReference>
<organism evidence="7 8">
    <name type="scientific">Cutibacterium modestum</name>
    <dbReference type="NCBI Taxonomy" id="2559073"/>
    <lineage>
        <taxon>Bacteria</taxon>
        <taxon>Bacillati</taxon>
        <taxon>Actinomycetota</taxon>
        <taxon>Actinomycetes</taxon>
        <taxon>Propionibacteriales</taxon>
        <taxon>Propionibacteriaceae</taxon>
        <taxon>Cutibacterium</taxon>
    </lineage>
</organism>
<dbReference type="CDD" id="cd14014">
    <property type="entry name" value="STKc_PknB_like"/>
    <property type="match status" value="1"/>
</dbReference>
<evidence type="ECO:0000256" key="1">
    <source>
        <dbReference type="ARBA" id="ARBA00022679"/>
    </source>
</evidence>
<evidence type="ECO:0000259" key="6">
    <source>
        <dbReference type="PROSITE" id="PS50011"/>
    </source>
</evidence>
<dbReference type="PANTHER" id="PTHR24348:SF22">
    <property type="entry name" value="NON-SPECIFIC SERINE_THREONINE PROTEIN KINASE"/>
    <property type="match status" value="1"/>
</dbReference>
<keyword evidence="2" id="KW-0547">Nucleotide-binding</keyword>
<dbReference type="Pfam" id="PF00069">
    <property type="entry name" value="Pkinase"/>
    <property type="match status" value="1"/>
</dbReference>
<evidence type="ECO:0000256" key="5">
    <source>
        <dbReference type="SAM" id="MobiDB-lite"/>
    </source>
</evidence>
<dbReference type="GO" id="GO:0005776">
    <property type="term" value="C:autophagosome"/>
    <property type="evidence" value="ECO:0007669"/>
    <property type="project" value="TreeGrafter"/>
</dbReference>
<dbReference type="PROSITE" id="PS00108">
    <property type="entry name" value="PROTEIN_KINASE_ST"/>
    <property type="match status" value="1"/>
</dbReference>
<sequence length="201" mass="21948">MTTDKGATRRFIDERDIFMSVDDDAVVRVTDMVVESSTFAIVMELVDGPDLAQVLKSVPDHRLDQNTAVDLGIEICQALTAIHRVGIRHLDIKPANILISDPENVRGARITDFGVSEMIVPHGPREIVGTPYYQAPEIAAGRTPTAASDLYSFGVTLYEMLAGHVPFQPDSAGEPKTRSATTTHPRRRSTTVEHHNDASGT</sequence>
<keyword evidence="4" id="KW-0067">ATP-binding</keyword>
<dbReference type="InterPro" id="IPR045269">
    <property type="entry name" value="Atg1-like"/>
</dbReference>
<dbReference type="GO" id="GO:0016020">
    <property type="term" value="C:membrane"/>
    <property type="evidence" value="ECO:0007669"/>
    <property type="project" value="TreeGrafter"/>
</dbReference>
<dbReference type="GO" id="GO:0000407">
    <property type="term" value="C:phagophore assembly site"/>
    <property type="evidence" value="ECO:0007669"/>
    <property type="project" value="TreeGrafter"/>
</dbReference>
<evidence type="ECO:0000313" key="8">
    <source>
        <dbReference type="Proteomes" id="UP000825072"/>
    </source>
</evidence>
<gene>
    <name evidence="7" type="ORF">KB1_06220</name>
</gene>
<dbReference type="SMART" id="SM00220">
    <property type="entry name" value="S_TKc"/>
    <property type="match status" value="1"/>
</dbReference>
<proteinExistence type="predicted"/>
<dbReference type="SUPFAM" id="SSF56112">
    <property type="entry name" value="Protein kinase-like (PK-like)"/>
    <property type="match status" value="1"/>
</dbReference>
<feature type="region of interest" description="Disordered" evidence="5">
    <location>
        <begin position="167"/>
        <end position="201"/>
    </location>
</feature>
<keyword evidence="3" id="KW-0418">Kinase</keyword>
<reference evidence="7" key="1">
    <citation type="submission" date="2021-06" db="EMBL/GenBank/DDBJ databases">
        <title>Genome sequence of Cutibacterium modestum strain KB17-24694.</title>
        <authorList>
            <person name="Dekio I."/>
            <person name="Asahina A."/>
            <person name="Nishida M."/>
        </authorList>
    </citation>
    <scope>NUCLEOTIDE SEQUENCE</scope>
    <source>
        <strain evidence="7">KB17-24694</strain>
    </source>
</reference>
<evidence type="ECO:0000313" key="7">
    <source>
        <dbReference type="EMBL" id="BCY24632.1"/>
    </source>
</evidence>
<dbReference type="Gene3D" id="1.10.510.10">
    <property type="entry name" value="Transferase(Phosphotransferase) domain 1"/>
    <property type="match status" value="1"/>
</dbReference>
<evidence type="ECO:0000256" key="4">
    <source>
        <dbReference type="ARBA" id="ARBA00022840"/>
    </source>
</evidence>
<dbReference type="GO" id="GO:0005524">
    <property type="term" value="F:ATP binding"/>
    <property type="evidence" value="ECO:0007669"/>
    <property type="project" value="UniProtKB-KW"/>
</dbReference>
<dbReference type="AlphaFoldDB" id="A0AAD1KNU0"/>